<dbReference type="OrthoDB" id="163599at2"/>
<accession>A0A170PHN9</accession>
<dbReference type="Pfam" id="PF03780">
    <property type="entry name" value="Asp23"/>
    <property type="match status" value="1"/>
</dbReference>
<comment type="similarity">
    <text evidence="1">Belongs to the asp23 family.</text>
</comment>
<reference evidence="2" key="1">
    <citation type="submission" date="2016-01" db="EMBL/GenBank/DDBJ databases">
        <authorList>
            <person name="Mcilroy J.S."/>
            <person name="Karst M S."/>
            <person name="Albertsen M."/>
        </authorList>
    </citation>
    <scope>NUCLEOTIDE SEQUENCE</scope>
    <source>
        <strain evidence="2">Cfx-K</strain>
    </source>
</reference>
<organism evidence="2 3">
    <name type="scientific">Candidatus Promineifilum breve</name>
    <dbReference type="NCBI Taxonomy" id="1806508"/>
    <lineage>
        <taxon>Bacteria</taxon>
        <taxon>Bacillati</taxon>
        <taxon>Chloroflexota</taxon>
        <taxon>Ardenticatenia</taxon>
        <taxon>Candidatus Promineifilales</taxon>
        <taxon>Candidatus Promineifilaceae</taxon>
        <taxon>Candidatus Promineifilum</taxon>
    </lineage>
</organism>
<sequence length="119" mass="13065">MSDRVESIGRIEVAPEVLVTIARYAVQQVEGVGQMAQVPADMARLFQRGLRQDGVLLDLSENKVRFNIYVIMAPHVNLLEASRAIQTAVSEAVEMMVGIPVAAVNVFVEDVHYTKGEVV</sequence>
<proteinExistence type="inferred from homology"/>
<dbReference type="InterPro" id="IPR005531">
    <property type="entry name" value="Asp23"/>
</dbReference>
<evidence type="ECO:0000313" key="2">
    <source>
        <dbReference type="EMBL" id="CUS04413.2"/>
    </source>
</evidence>
<dbReference type="Proteomes" id="UP000215027">
    <property type="component" value="Chromosome I"/>
</dbReference>
<dbReference type="KEGG" id="pbf:CFX0092_A2535"/>
<dbReference type="AlphaFoldDB" id="A0A170PHN9"/>
<evidence type="ECO:0008006" key="4">
    <source>
        <dbReference type="Google" id="ProtNLM"/>
    </source>
</evidence>
<dbReference type="RefSeq" id="WP_095043746.1">
    <property type="nucleotide sequence ID" value="NZ_LN890655.1"/>
</dbReference>
<dbReference type="EMBL" id="LN890655">
    <property type="protein sequence ID" value="CUS04413.2"/>
    <property type="molecule type" value="Genomic_DNA"/>
</dbReference>
<evidence type="ECO:0000313" key="3">
    <source>
        <dbReference type="Proteomes" id="UP000215027"/>
    </source>
</evidence>
<name>A0A170PHN9_9CHLR</name>
<dbReference type="PANTHER" id="PTHR34297">
    <property type="entry name" value="HYPOTHETICAL CYTOSOLIC PROTEIN-RELATED"/>
    <property type="match status" value="1"/>
</dbReference>
<dbReference type="PANTHER" id="PTHR34297:SF1">
    <property type="entry name" value="ASP23_GLS24 FAMILY ENVELOPE STRESS RESPONSE PROTEIN"/>
    <property type="match status" value="1"/>
</dbReference>
<gene>
    <name evidence="2" type="ORF">CFX0092_A2535</name>
</gene>
<keyword evidence="3" id="KW-1185">Reference proteome</keyword>
<evidence type="ECO:0000256" key="1">
    <source>
        <dbReference type="ARBA" id="ARBA00005721"/>
    </source>
</evidence>
<protein>
    <recommendedName>
        <fullName evidence="4">Asp23/Gls24 family envelope stress response protein</fullName>
    </recommendedName>
</protein>